<dbReference type="Pfam" id="PF00075">
    <property type="entry name" value="RNase_H"/>
    <property type="match status" value="1"/>
</dbReference>
<dbReference type="AlphaFoldDB" id="A0AAU8XUU9"/>
<dbReference type="InterPro" id="IPR012337">
    <property type="entry name" value="RNaseH-like_sf"/>
</dbReference>
<dbReference type="RefSeq" id="WP_101853891.1">
    <property type="nucleotide sequence ID" value="NZ_CP015496.1"/>
</dbReference>
<dbReference type="Proteomes" id="UP000234562">
    <property type="component" value="Chromosome"/>
</dbReference>
<evidence type="ECO:0000313" key="2">
    <source>
        <dbReference type="EMBL" id="AUI74553.1"/>
    </source>
</evidence>
<feature type="domain" description="RNase H type-1" evidence="1">
    <location>
        <begin position="72"/>
        <end position="211"/>
    </location>
</feature>
<evidence type="ECO:0000313" key="3">
    <source>
        <dbReference type="Proteomes" id="UP000234562"/>
    </source>
</evidence>
<name>A0AAU8XUU9_LACHE</name>
<organism evidence="2 3">
    <name type="scientific">Lactobacillus helveticus</name>
    <name type="common">Lactobacillus suntoryeus</name>
    <dbReference type="NCBI Taxonomy" id="1587"/>
    <lineage>
        <taxon>Bacteria</taxon>
        <taxon>Bacillati</taxon>
        <taxon>Bacillota</taxon>
        <taxon>Bacilli</taxon>
        <taxon>Lactobacillales</taxon>
        <taxon>Lactobacillaceae</taxon>
        <taxon>Lactobacillus</taxon>
    </lineage>
</organism>
<dbReference type="GO" id="GO:0004523">
    <property type="term" value="F:RNA-DNA hybrid ribonuclease activity"/>
    <property type="evidence" value="ECO:0007669"/>
    <property type="project" value="InterPro"/>
</dbReference>
<dbReference type="InterPro" id="IPR002156">
    <property type="entry name" value="RNaseH_domain"/>
</dbReference>
<reference evidence="3" key="1">
    <citation type="submission" date="2016-05" db="EMBL/GenBank/DDBJ databases">
        <title>Genome sequence of Lactobacillus helveticus FAM8105.</title>
        <authorList>
            <person name="Ahrens C."/>
            <person name="Schmid M."/>
        </authorList>
    </citation>
    <scope>NUCLEOTIDE SEQUENCE [LARGE SCALE GENOMIC DNA]</scope>
    <source>
        <strain evidence="3">FAM8105</strain>
    </source>
</reference>
<dbReference type="Gene3D" id="3.30.420.10">
    <property type="entry name" value="Ribonuclease H-like superfamily/Ribonuclease H"/>
    <property type="match status" value="1"/>
</dbReference>
<sequence length="218" mass="25408">MEKKYYVLTSKDSSRKVFYDIWDNVKKFPRKGIRTFDWLETMDQNRAEAEYFQEHGYTHLEEEIEKRKKNLQSDEAIIFTDGSHQNKNLKYVGFAAIIITAEDETQLKGCSDNSGMVKHANVSGEISAVEMAVSWAKRHGLESLYIYHDYKELKGWVDNNDHTKTDISGDYVKFINQQRDNGMKIEFTRVPGHRGFKDNERIDKLAQAAIPEPNEDMK</sequence>
<gene>
    <name evidence="2" type="ORF">Lh8105_07095</name>
</gene>
<dbReference type="SUPFAM" id="SSF53098">
    <property type="entry name" value="Ribonuclease H-like"/>
    <property type="match status" value="1"/>
</dbReference>
<proteinExistence type="predicted"/>
<dbReference type="GO" id="GO:0003676">
    <property type="term" value="F:nucleic acid binding"/>
    <property type="evidence" value="ECO:0007669"/>
    <property type="project" value="InterPro"/>
</dbReference>
<accession>A0AAU8XUU9</accession>
<dbReference type="PROSITE" id="PS50879">
    <property type="entry name" value="RNASE_H_1"/>
    <property type="match status" value="1"/>
</dbReference>
<protein>
    <recommendedName>
        <fullName evidence="1">RNase H type-1 domain-containing protein</fullName>
    </recommendedName>
</protein>
<dbReference type="EMBL" id="CP015496">
    <property type="protein sequence ID" value="AUI74553.1"/>
    <property type="molecule type" value="Genomic_DNA"/>
</dbReference>
<dbReference type="InterPro" id="IPR036397">
    <property type="entry name" value="RNaseH_sf"/>
</dbReference>
<evidence type="ECO:0000259" key="1">
    <source>
        <dbReference type="PROSITE" id="PS50879"/>
    </source>
</evidence>